<keyword evidence="1" id="KW-0812">Transmembrane</keyword>
<feature type="transmembrane region" description="Helical" evidence="1">
    <location>
        <begin position="92"/>
        <end position="111"/>
    </location>
</feature>
<evidence type="ECO:0000313" key="2">
    <source>
        <dbReference type="EMBL" id="AZS13816.1"/>
    </source>
</evidence>
<dbReference type="Proteomes" id="UP000270678">
    <property type="component" value="Chromosome"/>
</dbReference>
<reference evidence="3" key="1">
    <citation type="submission" date="2018-12" db="EMBL/GenBank/DDBJ databases">
        <title>Complete genome sequence of Paenibacillus sp. MBLB1234.</title>
        <authorList>
            <person name="Nam Y.-D."/>
            <person name="Kang J."/>
            <person name="Chung W.-H."/>
            <person name="Park Y.S."/>
        </authorList>
    </citation>
    <scope>NUCLEOTIDE SEQUENCE [LARGE SCALE GENOMIC DNA]</scope>
    <source>
        <strain evidence="3">MBLB1234</strain>
    </source>
</reference>
<gene>
    <name evidence="2" type="ORF">EI981_04590</name>
</gene>
<organism evidence="2 3">
    <name type="scientific">Paenibacillus lutimineralis</name>
    <dbReference type="NCBI Taxonomy" id="2707005"/>
    <lineage>
        <taxon>Bacteria</taxon>
        <taxon>Bacillati</taxon>
        <taxon>Bacillota</taxon>
        <taxon>Bacilli</taxon>
        <taxon>Bacillales</taxon>
        <taxon>Paenibacillaceae</taxon>
        <taxon>Paenibacillus</taxon>
    </lineage>
</organism>
<keyword evidence="2" id="KW-0503">Monooxygenase</keyword>
<name>A0A3S9UU24_9BACL</name>
<accession>A0A3S9UU24</accession>
<dbReference type="GO" id="GO:0004497">
    <property type="term" value="F:monooxygenase activity"/>
    <property type="evidence" value="ECO:0007669"/>
    <property type="project" value="UniProtKB-KW"/>
</dbReference>
<keyword evidence="3" id="KW-1185">Reference proteome</keyword>
<dbReference type="RefSeq" id="WP_126995860.1">
    <property type="nucleotide sequence ID" value="NZ_CP034346.1"/>
</dbReference>
<dbReference type="Pfam" id="PF05857">
    <property type="entry name" value="TraX"/>
    <property type="match status" value="1"/>
</dbReference>
<protein>
    <submittedName>
        <fullName evidence="2">Beta-carotene 15,15'-monooxygenase</fullName>
    </submittedName>
</protein>
<proteinExistence type="predicted"/>
<keyword evidence="1" id="KW-0472">Membrane</keyword>
<dbReference type="InterPro" id="IPR008875">
    <property type="entry name" value="TraX"/>
</dbReference>
<feature type="transmembrane region" description="Helical" evidence="1">
    <location>
        <begin position="187"/>
        <end position="206"/>
    </location>
</feature>
<dbReference type="OrthoDB" id="9781069at2"/>
<feature type="transmembrane region" description="Helical" evidence="1">
    <location>
        <begin position="118"/>
        <end position="148"/>
    </location>
</feature>
<keyword evidence="2" id="KW-0560">Oxidoreductase</keyword>
<dbReference type="AlphaFoldDB" id="A0A3S9UU24"/>
<dbReference type="KEGG" id="plut:EI981_04590"/>
<evidence type="ECO:0000256" key="1">
    <source>
        <dbReference type="SAM" id="Phobius"/>
    </source>
</evidence>
<dbReference type="EMBL" id="CP034346">
    <property type="protein sequence ID" value="AZS13816.1"/>
    <property type="molecule type" value="Genomic_DNA"/>
</dbReference>
<sequence>MQKMKLNGFQIKLIMACLMVLDHITYSIPENWVMIFHVVTRVVGVWFAYTAVEGFMHTSNLRKYSTRLFSWAAVMFAGNYLLTFMFEDRGIAIQNNIFLTLAIGVLMLTALSRINNKIWGFTCSVVLIVVGILIAEGGMVILPFMLITYFTYGKNKFRNIGYLCLSLVLFLMSFVNYGNVLTTIKMLAFNSDFMFIFVIPFLYMYDGKRGSNSKFAKYFFYVFYPAHLWIITTIAYIGSK</sequence>
<feature type="transmembrane region" description="Helical" evidence="1">
    <location>
        <begin position="68"/>
        <end position="86"/>
    </location>
</feature>
<feature type="transmembrane region" description="Helical" evidence="1">
    <location>
        <begin position="218"/>
        <end position="238"/>
    </location>
</feature>
<feature type="transmembrane region" description="Helical" evidence="1">
    <location>
        <begin position="34"/>
        <end position="56"/>
    </location>
</feature>
<keyword evidence="1" id="KW-1133">Transmembrane helix</keyword>
<feature type="transmembrane region" description="Helical" evidence="1">
    <location>
        <begin position="160"/>
        <end position="180"/>
    </location>
</feature>
<feature type="transmembrane region" description="Helical" evidence="1">
    <location>
        <begin position="9"/>
        <end position="28"/>
    </location>
</feature>
<evidence type="ECO:0000313" key="3">
    <source>
        <dbReference type="Proteomes" id="UP000270678"/>
    </source>
</evidence>